<evidence type="ECO:0000313" key="2">
    <source>
        <dbReference type="Proteomes" id="UP000827092"/>
    </source>
</evidence>
<keyword evidence="2" id="KW-1185">Reference proteome</keyword>
<gene>
    <name evidence="1" type="ORF">JTE90_008165</name>
</gene>
<evidence type="ECO:0000313" key="1">
    <source>
        <dbReference type="EMBL" id="KAG8194987.1"/>
    </source>
</evidence>
<dbReference type="Proteomes" id="UP000827092">
    <property type="component" value="Unassembled WGS sequence"/>
</dbReference>
<proteinExistence type="predicted"/>
<protein>
    <submittedName>
        <fullName evidence="1">Uncharacterized protein</fullName>
    </submittedName>
</protein>
<comment type="caution">
    <text evidence="1">The sequence shown here is derived from an EMBL/GenBank/DDBJ whole genome shotgun (WGS) entry which is preliminary data.</text>
</comment>
<accession>A0AAV6VG67</accession>
<name>A0AAV6VG67_9ARAC</name>
<sequence>MARAEISLGWEKGFFDLWLLCGGAGGRHLNAVPPVEGDFLSLEEDSSLVAYLKCFKSWTSSSISEALFGTPLASSCLSK</sequence>
<dbReference type="EMBL" id="JAFNEN010000095">
    <property type="protein sequence ID" value="KAG8194987.1"/>
    <property type="molecule type" value="Genomic_DNA"/>
</dbReference>
<reference evidence="1 2" key="1">
    <citation type="journal article" date="2022" name="Nat. Ecol. Evol.">
        <title>A masculinizing supergene underlies an exaggerated male reproductive morph in a spider.</title>
        <authorList>
            <person name="Hendrickx F."/>
            <person name="De Corte Z."/>
            <person name="Sonet G."/>
            <person name="Van Belleghem S.M."/>
            <person name="Kostlbacher S."/>
            <person name="Vangestel C."/>
        </authorList>
    </citation>
    <scope>NUCLEOTIDE SEQUENCE [LARGE SCALE GENOMIC DNA]</scope>
    <source>
        <strain evidence="1">W744_W776</strain>
    </source>
</reference>
<organism evidence="1 2">
    <name type="scientific">Oedothorax gibbosus</name>
    <dbReference type="NCBI Taxonomy" id="931172"/>
    <lineage>
        <taxon>Eukaryota</taxon>
        <taxon>Metazoa</taxon>
        <taxon>Ecdysozoa</taxon>
        <taxon>Arthropoda</taxon>
        <taxon>Chelicerata</taxon>
        <taxon>Arachnida</taxon>
        <taxon>Araneae</taxon>
        <taxon>Araneomorphae</taxon>
        <taxon>Entelegynae</taxon>
        <taxon>Araneoidea</taxon>
        <taxon>Linyphiidae</taxon>
        <taxon>Erigoninae</taxon>
        <taxon>Oedothorax</taxon>
    </lineage>
</organism>
<dbReference type="AlphaFoldDB" id="A0AAV6VG67"/>